<organism evidence="10 11">
    <name type="scientific">Ureibacillus thermophilus</name>
    <dbReference type="NCBI Taxonomy" id="367743"/>
    <lineage>
        <taxon>Bacteria</taxon>
        <taxon>Bacillati</taxon>
        <taxon>Bacillota</taxon>
        <taxon>Bacilli</taxon>
        <taxon>Bacillales</taxon>
        <taxon>Caryophanaceae</taxon>
        <taxon>Ureibacillus</taxon>
    </lineage>
</organism>
<comment type="pathway">
    <text evidence="2 8">Amino-acid biosynthesis; L-valine biosynthesis; L-valine from pyruvate: step 1/4.</text>
</comment>
<evidence type="ECO:0000256" key="3">
    <source>
        <dbReference type="ARBA" id="ARBA00006341"/>
    </source>
</evidence>
<dbReference type="CDD" id="cd04878">
    <property type="entry name" value="ACT_AHAS"/>
    <property type="match status" value="1"/>
</dbReference>
<evidence type="ECO:0000256" key="6">
    <source>
        <dbReference type="ARBA" id="ARBA00023304"/>
    </source>
</evidence>
<dbReference type="PANTHER" id="PTHR30239:SF0">
    <property type="entry name" value="ACETOLACTATE SYNTHASE SMALL SUBUNIT 1, CHLOROPLASTIC"/>
    <property type="match status" value="1"/>
</dbReference>
<dbReference type="EC" id="2.2.1.6" evidence="8"/>
<dbReference type="UniPathway" id="UPA00047">
    <property type="reaction ID" value="UER00055"/>
</dbReference>
<dbReference type="AlphaFoldDB" id="A0A4P6UVB1"/>
<dbReference type="EMBL" id="CP036528">
    <property type="protein sequence ID" value="QBK26191.1"/>
    <property type="molecule type" value="Genomic_DNA"/>
</dbReference>
<dbReference type="InterPro" id="IPR019455">
    <property type="entry name" value="Acetolactate_synth_ssu_C"/>
</dbReference>
<sequence length="173" mass="19616">MKRVITVTVINQSGVLNRVTGLLMRRQFNIESITVGHTEQPNISKMTLVVNIEDDVKLEQLIKQLSKQIDVLKVNDITEKSIVLRELALVKVVSPPNLRLEMNAIVEPFRPQIVDTSKNVVTYQVIGHPDKIDAFIELVRPYGIKELTRTGVTATVREVQQTFYDQTPLSLLK</sequence>
<dbReference type="Pfam" id="PF10369">
    <property type="entry name" value="ALS_ss_C"/>
    <property type="match status" value="1"/>
</dbReference>
<evidence type="ECO:0000256" key="7">
    <source>
        <dbReference type="ARBA" id="ARBA00048670"/>
    </source>
</evidence>
<evidence type="ECO:0000259" key="9">
    <source>
        <dbReference type="PROSITE" id="PS51671"/>
    </source>
</evidence>
<comment type="pathway">
    <text evidence="1 8">Amino-acid biosynthesis; L-isoleucine biosynthesis; L-isoleucine from 2-oxobutanoate: step 1/4.</text>
</comment>
<evidence type="ECO:0000313" key="10">
    <source>
        <dbReference type="EMBL" id="QBK26191.1"/>
    </source>
</evidence>
<dbReference type="NCBIfam" id="NF008864">
    <property type="entry name" value="PRK11895.1"/>
    <property type="match status" value="1"/>
</dbReference>
<keyword evidence="11" id="KW-1185">Reference proteome</keyword>
<keyword evidence="8 10" id="KW-0808">Transferase</keyword>
<protein>
    <recommendedName>
        <fullName evidence="8">Acetolactate synthase small subunit</fullName>
        <shortName evidence="8">AHAS</shortName>
        <shortName evidence="8">ALS</shortName>
        <ecNumber evidence="8">2.2.1.6</ecNumber>
    </recommendedName>
    <alternativeName>
        <fullName evidence="8">Acetohydroxy-acid synthase small subunit</fullName>
    </alternativeName>
</protein>
<keyword evidence="6 8" id="KW-0100">Branched-chain amino acid biosynthesis</keyword>
<keyword evidence="5 8" id="KW-0028">Amino-acid biosynthesis</keyword>
<comment type="function">
    <text evidence="8">Catalyzes the conversion of 2 pyruvate molecules into acetolactate in the first common step of the biosynthetic pathway of the branched-amino acids such as leucine, isoleucine, and valine.</text>
</comment>
<gene>
    <name evidence="10" type="primary">ilvN</name>
    <name evidence="10" type="ORF">DKZ56_10155</name>
</gene>
<dbReference type="Pfam" id="PF22629">
    <property type="entry name" value="ACT_AHAS_ss"/>
    <property type="match status" value="1"/>
</dbReference>
<comment type="similarity">
    <text evidence="3 8">Belongs to the acetolactate synthase small subunit family.</text>
</comment>
<evidence type="ECO:0000313" key="11">
    <source>
        <dbReference type="Proteomes" id="UP000291151"/>
    </source>
</evidence>
<dbReference type="PANTHER" id="PTHR30239">
    <property type="entry name" value="ACETOLACTATE SYNTHASE SMALL SUBUNIT"/>
    <property type="match status" value="1"/>
</dbReference>
<feature type="domain" description="ACT" evidence="9">
    <location>
        <begin position="4"/>
        <end position="79"/>
    </location>
</feature>
<dbReference type="UniPathway" id="UPA00049">
    <property type="reaction ID" value="UER00059"/>
</dbReference>
<comment type="catalytic activity">
    <reaction evidence="7 8">
        <text>2 pyruvate + H(+) = (2S)-2-acetolactate + CO2</text>
        <dbReference type="Rhea" id="RHEA:25249"/>
        <dbReference type="ChEBI" id="CHEBI:15361"/>
        <dbReference type="ChEBI" id="CHEBI:15378"/>
        <dbReference type="ChEBI" id="CHEBI:16526"/>
        <dbReference type="ChEBI" id="CHEBI:58476"/>
        <dbReference type="EC" id="2.2.1.6"/>
    </reaction>
</comment>
<name>A0A4P6UVB1_9BACL</name>
<dbReference type="GO" id="GO:0009097">
    <property type="term" value="P:isoleucine biosynthetic process"/>
    <property type="evidence" value="ECO:0007669"/>
    <property type="project" value="UniProtKB-UniRule"/>
</dbReference>
<dbReference type="InterPro" id="IPR004789">
    <property type="entry name" value="Acetalactate_synth_ssu"/>
</dbReference>
<evidence type="ECO:0000256" key="8">
    <source>
        <dbReference type="RuleBase" id="RU368092"/>
    </source>
</evidence>
<dbReference type="SUPFAM" id="SSF55021">
    <property type="entry name" value="ACT-like"/>
    <property type="match status" value="2"/>
</dbReference>
<dbReference type="NCBIfam" id="TIGR00119">
    <property type="entry name" value="acolac_sm"/>
    <property type="match status" value="1"/>
</dbReference>
<comment type="subunit">
    <text evidence="4 8">Dimer of large and small chains.</text>
</comment>
<dbReference type="Proteomes" id="UP000291151">
    <property type="component" value="Chromosome"/>
</dbReference>
<dbReference type="GO" id="GO:0009099">
    <property type="term" value="P:L-valine biosynthetic process"/>
    <property type="evidence" value="ECO:0007669"/>
    <property type="project" value="UniProtKB-UniRule"/>
</dbReference>
<dbReference type="InterPro" id="IPR039557">
    <property type="entry name" value="AHAS_ACT"/>
</dbReference>
<accession>A0A4P6UVB1</accession>
<evidence type="ECO:0000256" key="5">
    <source>
        <dbReference type="ARBA" id="ARBA00022605"/>
    </source>
</evidence>
<evidence type="ECO:0000256" key="4">
    <source>
        <dbReference type="ARBA" id="ARBA00011744"/>
    </source>
</evidence>
<dbReference type="GO" id="GO:0003984">
    <property type="term" value="F:acetolactate synthase activity"/>
    <property type="evidence" value="ECO:0007669"/>
    <property type="project" value="UniProtKB-UniRule"/>
</dbReference>
<dbReference type="FunFam" id="3.30.70.260:FF:000001">
    <property type="entry name" value="Acetolactate synthase, small subunit"/>
    <property type="match status" value="1"/>
</dbReference>
<dbReference type="KEGG" id="uth:DKZ56_10155"/>
<evidence type="ECO:0000256" key="1">
    <source>
        <dbReference type="ARBA" id="ARBA00004974"/>
    </source>
</evidence>
<dbReference type="InterPro" id="IPR027271">
    <property type="entry name" value="Acetolactate_synth/TF_NikR_C"/>
</dbReference>
<dbReference type="PROSITE" id="PS51671">
    <property type="entry name" value="ACT"/>
    <property type="match status" value="1"/>
</dbReference>
<proteinExistence type="inferred from homology"/>
<dbReference type="GO" id="GO:1990610">
    <property type="term" value="F:acetolactate synthase regulator activity"/>
    <property type="evidence" value="ECO:0007669"/>
    <property type="project" value="UniProtKB-UniRule"/>
</dbReference>
<dbReference type="InterPro" id="IPR002912">
    <property type="entry name" value="ACT_dom"/>
</dbReference>
<dbReference type="InterPro" id="IPR045865">
    <property type="entry name" value="ACT-like_dom_sf"/>
</dbReference>
<dbReference type="GO" id="GO:0005829">
    <property type="term" value="C:cytosol"/>
    <property type="evidence" value="ECO:0007669"/>
    <property type="project" value="TreeGrafter"/>
</dbReference>
<dbReference type="Gene3D" id="3.30.70.1150">
    <property type="entry name" value="ACT-like. Chain A, domain 2"/>
    <property type="match status" value="1"/>
</dbReference>
<dbReference type="RefSeq" id="WP_208649881.1">
    <property type="nucleotide sequence ID" value="NZ_CP036528.1"/>
</dbReference>
<dbReference type="Gene3D" id="3.30.70.260">
    <property type="match status" value="1"/>
</dbReference>
<evidence type="ECO:0000256" key="2">
    <source>
        <dbReference type="ARBA" id="ARBA00005025"/>
    </source>
</evidence>
<dbReference type="InterPro" id="IPR054480">
    <property type="entry name" value="AHAS_small-like_ACT"/>
</dbReference>
<reference evidence="10 11" key="1">
    <citation type="submission" date="2019-02" db="EMBL/GenBank/DDBJ databases">
        <title>Ureibacillus thermophilus.</title>
        <authorList>
            <person name="Sunny J.S."/>
            <person name="Natarajan A."/>
            <person name="Saleena L.M."/>
        </authorList>
    </citation>
    <scope>NUCLEOTIDE SEQUENCE [LARGE SCALE GENOMIC DNA]</scope>
    <source>
        <strain evidence="10 11">LM102</strain>
    </source>
</reference>